<protein>
    <submittedName>
        <fullName evidence="1">Uncharacterized protein</fullName>
    </submittedName>
</protein>
<evidence type="ECO:0000313" key="2">
    <source>
        <dbReference type="Proteomes" id="UP000251402"/>
    </source>
</evidence>
<dbReference type="OrthoDB" id="9895630at2"/>
<organism evidence="1 2">
    <name type="scientific">Mucilaginibacter rubeus</name>
    <dbReference type="NCBI Taxonomy" id="2027860"/>
    <lineage>
        <taxon>Bacteria</taxon>
        <taxon>Pseudomonadati</taxon>
        <taxon>Bacteroidota</taxon>
        <taxon>Sphingobacteriia</taxon>
        <taxon>Sphingobacteriales</taxon>
        <taxon>Sphingobacteriaceae</taxon>
        <taxon>Mucilaginibacter</taxon>
    </lineage>
</organism>
<evidence type="ECO:0000313" key="1">
    <source>
        <dbReference type="EMBL" id="QEM12979.1"/>
    </source>
</evidence>
<accession>A0A5C1I4Z9</accession>
<sequence>MKTRSTALYQYLLTAGVIGGSKEDIALAKAQYRKLYKKQWKARHRPRKELRIEVTLKQLADIKVKAASANMRHTTFARSILLLSLNEPLPLFHRDTLLQVLQYISMASIHITRNNPNRVQVLRLVQQAEVALLQYLNQLP</sequence>
<reference evidence="1" key="1">
    <citation type="submission" date="2019-08" db="EMBL/GenBank/DDBJ databases">
        <title>Comparative genome analysis confer to the adaptation heavy metal polluted environment.</title>
        <authorList>
            <person name="Li Y."/>
        </authorList>
    </citation>
    <scope>NUCLEOTIDE SEQUENCE [LARGE SCALE GENOMIC DNA]</scope>
    <source>
        <strain evidence="1">P1</strain>
    </source>
</reference>
<proteinExistence type="predicted"/>
<gene>
    <name evidence="1" type="ORF">DEO27_024185</name>
</gene>
<dbReference type="AlphaFoldDB" id="A0A5C1I4Z9"/>
<dbReference type="RefSeq" id="WP_112574912.1">
    <property type="nucleotide sequence ID" value="NZ_CP043450.1"/>
</dbReference>
<dbReference type="EMBL" id="CP043450">
    <property type="protein sequence ID" value="QEM12979.1"/>
    <property type="molecule type" value="Genomic_DNA"/>
</dbReference>
<dbReference type="KEGG" id="mrub:DEO27_024185"/>
<keyword evidence="2" id="KW-1185">Reference proteome</keyword>
<dbReference type="Proteomes" id="UP000251402">
    <property type="component" value="Chromosome"/>
</dbReference>
<name>A0A5C1I4Z9_9SPHI</name>